<evidence type="ECO:0000256" key="2">
    <source>
        <dbReference type="SAM" id="MobiDB-lite"/>
    </source>
</evidence>
<dbReference type="PANTHER" id="PTHR12993:SF23">
    <property type="entry name" value="N-ACETYLGLUCOSAMINYLPHOSPHATIDYLINOSITOL DEACETYLASE"/>
    <property type="match status" value="1"/>
</dbReference>
<dbReference type="Proteomes" id="UP001500274">
    <property type="component" value="Unassembled WGS sequence"/>
</dbReference>
<evidence type="ECO:0000313" key="5">
    <source>
        <dbReference type="Proteomes" id="UP001500274"/>
    </source>
</evidence>
<feature type="chain" id="PRO_5046216233" description="GlcNAc-PI de-N-acetylase" evidence="3">
    <location>
        <begin position="22"/>
        <end position="335"/>
    </location>
</feature>
<gene>
    <name evidence="4" type="ORF">GCM10009862_29880</name>
</gene>
<evidence type="ECO:0008006" key="6">
    <source>
        <dbReference type="Google" id="ProtNLM"/>
    </source>
</evidence>
<evidence type="ECO:0000313" key="4">
    <source>
        <dbReference type="EMBL" id="GAA2589591.1"/>
    </source>
</evidence>
<keyword evidence="3" id="KW-0732">Signal</keyword>
<comment type="caution">
    <text evidence="4">The sequence shown here is derived from an EMBL/GenBank/DDBJ whole genome shotgun (WGS) entry which is preliminary data.</text>
</comment>
<evidence type="ECO:0000256" key="3">
    <source>
        <dbReference type="SAM" id="SignalP"/>
    </source>
</evidence>
<dbReference type="PANTHER" id="PTHR12993">
    <property type="entry name" value="N-ACETYLGLUCOSAMINYL-PHOSPHATIDYLINOSITOL DE-N-ACETYLASE-RELATED"/>
    <property type="match status" value="1"/>
</dbReference>
<keyword evidence="1" id="KW-0862">Zinc</keyword>
<dbReference type="InterPro" id="IPR024078">
    <property type="entry name" value="LmbE-like_dom_sf"/>
</dbReference>
<reference evidence="4 5" key="1">
    <citation type="journal article" date="2019" name="Int. J. Syst. Evol. Microbiol.">
        <title>The Global Catalogue of Microorganisms (GCM) 10K type strain sequencing project: providing services to taxonomists for standard genome sequencing and annotation.</title>
        <authorList>
            <consortium name="The Broad Institute Genomics Platform"/>
            <consortium name="The Broad Institute Genome Sequencing Center for Infectious Disease"/>
            <person name="Wu L."/>
            <person name="Ma J."/>
        </authorList>
    </citation>
    <scope>NUCLEOTIDE SEQUENCE [LARGE SCALE GENOMIC DNA]</scope>
    <source>
        <strain evidence="4 5">JCM 16365</strain>
    </source>
</reference>
<accession>A0ABN3PJK7</accession>
<dbReference type="Gene3D" id="3.40.50.10320">
    <property type="entry name" value="LmbE-like"/>
    <property type="match status" value="1"/>
</dbReference>
<dbReference type="EMBL" id="BAAARI010000037">
    <property type="protein sequence ID" value="GAA2589591.1"/>
    <property type="molecule type" value="Genomic_DNA"/>
</dbReference>
<feature type="signal peptide" evidence="3">
    <location>
        <begin position="1"/>
        <end position="21"/>
    </location>
</feature>
<sequence length="335" mass="35047">MGATTAAAVVLPQLPPSFPFAAEQTPSSSPTVVHSPDPTPLPTPVQTPDTPPPPPAAPTSPLALPCDTTTLMSVWAHQDDDLIFANPSLQEAVSNGECVRTLYLTAGDAGKGTNYSRSRELGILRAYNTMRGAQAFWDETSVTTLSGAHVTIFCRQGDPKLSVAFLRLPDGGLDAGGFVATGHASIPQLESGAIPALAPIDGGPPLSAPVLQQTVAEAITAWAPTRLFTHVPANSPLTQGDHPDHGATGAIVRAAAQSVGYPVDAIRYFVGYPSQKLPVNLSGDVLNHKVDIYRIYAKEDPVIACADNTACLARKGFGAWLQRSYPKTDAELGIG</sequence>
<keyword evidence="5" id="KW-1185">Reference proteome</keyword>
<proteinExistence type="predicted"/>
<feature type="compositionally biased region" description="Low complexity" evidence="2">
    <location>
        <begin position="25"/>
        <end position="36"/>
    </location>
</feature>
<name>A0ABN3PJK7_9MICO</name>
<evidence type="ECO:0000256" key="1">
    <source>
        <dbReference type="ARBA" id="ARBA00022833"/>
    </source>
</evidence>
<protein>
    <recommendedName>
        <fullName evidence="6">GlcNAc-PI de-N-acetylase</fullName>
    </recommendedName>
</protein>
<dbReference type="SUPFAM" id="SSF102588">
    <property type="entry name" value="LmbE-like"/>
    <property type="match status" value="1"/>
</dbReference>
<dbReference type="InterPro" id="IPR003737">
    <property type="entry name" value="GlcNAc_PI_deacetylase-related"/>
</dbReference>
<feature type="region of interest" description="Disordered" evidence="2">
    <location>
        <begin position="12"/>
        <end position="62"/>
    </location>
</feature>
<feature type="compositionally biased region" description="Pro residues" evidence="2">
    <location>
        <begin position="37"/>
        <end position="58"/>
    </location>
</feature>
<organism evidence="4 5">
    <name type="scientific">Microbacterium binotii</name>
    <dbReference type="NCBI Taxonomy" id="462710"/>
    <lineage>
        <taxon>Bacteria</taxon>
        <taxon>Bacillati</taxon>
        <taxon>Actinomycetota</taxon>
        <taxon>Actinomycetes</taxon>
        <taxon>Micrococcales</taxon>
        <taxon>Microbacteriaceae</taxon>
        <taxon>Microbacterium</taxon>
    </lineage>
</organism>
<dbReference type="Pfam" id="PF02585">
    <property type="entry name" value="PIG-L"/>
    <property type="match status" value="1"/>
</dbReference>